<sequence length="59" mass="6659">MKAFVTLTAGREASPELRDEISSFARETLSKHEYPREVAIVDELPKTASGKIKRAQLRE</sequence>
<dbReference type="Proteomes" id="UP001596099">
    <property type="component" value="Unassembled WGS sequence"/>
</dbReference>
<dbReference type="GO" id="GO:0016877">
    <property type="term" value="F:ligase activity, forming carbon-sulfur bonds"/>
    <property type="evidence" value="ECO:0007669"/>
    <property type="project" value="UniProtKB-ARBA"/>
</dbReference>
<dbReference type="PANTHER" id="PTHR43605">
    <property type="entry name" value="ACYL-COENZYME A SYNTHETASE"/>
    <property type="match status" value="1"/>
</dbReference>
<evidence type="ECO:0000256" key="4">
    <source>
        <dbReference type="ARBA" id="ARBA00022840"/>
    </source>
</evidence>
<keyword evidence="2" id="KW-0436">Ligase</keyword>
<evidence type="ECO:0000256" key="2">
    <source>
        <dbReference type="ARBA" id="ARBA00022598"/>
    </source>
</evidence>
<name>A0ABD5RT06_9EURY</name>
<gene>
    <name evidence="6" type="ORF">ACFPYI_19290</name>
</gene>
<dbReference type="InterPro" id="IPR051087">
    <property type="entry name" value="Mitochondrial_ACSM"/>
</dbReference>
<dbReference type="InterPro" id="IPR025110">
    <property type="entry name" value="AMP-bd_C"/>
</dbReference>
<dbReference type="EMBL" id="JBHSQH010000002">
    <property type="protein sequence ID" value="MFC5973479.1"/>
    <property type="molecule type" value="Genomic_DNA"/>
</dbReference>
<keyword evidence="4" id="KW-0067">ATP-binding</keyword>
<dbReference type="AlphaFoldDB" id="A0ABD5RT06"/>
<dbReference type="SUPFAM" id="SSF56801">
    <property type="entry name" value="Acetyl-CoA synthetase-like"/>
    <property type="match status" value="1"/>
</dbReference>
<evidence type="ECO:0000313" key="7">
    <source>
        <dbReference type="Proteomes" id="UP001596099"/>
    </source>
</evidence>
<organism evidence="6 7">
    <name type="scientific">Halomarina salina</name>
    <dbReference type="NCBI Taxonomy" id="1872699"/>
    <lineage>
        <taxon>Archaea</taxon>
        <taxon>Methanobacteriati</taxon>
        <taxon>Methanobacteriota</taxon>
        <taxon>Stenosarchaea group</taxon>
        <taxon>Halobacteria</taxon>
        <taxon>Halobacteriales</taxon>
        <taxon>Natronomonadaceae</taxon>
        <taxon>Halomarina</taxon>
    </lineage>
</organism>
<keyword evidence="3" id="KW-0547">Nucleotide-binding</keyword>
<accession>A0ABD5RT06</accession>
<comment type="caution">
    <text evidence="6">The sequence shown here is derived from an EMBL/GenBank/DDBJ whole genome shotgun (WGS) entry which is preliminary data.</text>
</comment>
<evidence type="ECO:0000256" key="3">
    <source>
        <dbReference type="ARBA" id="ARBA00022741"/>
    </source>
</evidence>
<dbReference type="InterPro" id="IPR045851">
    <property type="entry name" value="AMP-bd_C_sf"/>
</dbReference>
<keyword evidence="7" id="KW-1185">Reference proteome</keyword>
<reference evidence="6 7" key="1">
    <citation type="journal article" date="2019" name="Int. J. Syst. Evol. Microbiol.">
        <title>The Global Catalogue of Microorganisms (GCM) 10K type strain sequencing project: providing services to taxonomists for standard genome sequencing and annotation.</title>
        <authorList>
            <consortium name="The Broad Institute Genomics Platform"/>
            <consortium name="The Broad Institute Genome Sequencing Center for Infectious Disease"/>
            <person name="Wu L."/>
            <person name="Ma J."/>
        </authorList>
    </citation>
    <scope>NUCLEOTIDE SEQUENCE [LARGE SCALE GENOMIC DNA]</scope>
    <source>
        <strain evidence="6 7">CGMCC 1.12543</strain>
    </source>
</reference>
<comment type="similarity">
    <text evidence="1">Belongs to the ATP-dependent AMP-binding enzyme family.</text>
</comment>
<protein>
    <recommendedName>
        <fullName evidence="5">AMP-binding enzyme C-terminal domain-containing protein</fullName>
    </recommendedName>
</protein>
<dbReference type="RefSeq" id="WP_247420285.1">
    <property type="nucleotide sequence ID" value="NZ_JALLGW010000003.1"/>
</dbReference>
<evidence type="ECO:0000259" key="5">
    <source>
        <dbReference type="Pfam" id="PF13193"/>
    </source>
</evidence>
<dbReference type="Gene3D" id="3.30.300.30">
    <property type="match status" value="1"/>
</dbReference>
<dbReference type="PANTHER" id="PTHR43605:SF10">
    <property type="entry name" value="ACYL-COA SYNTHETASE MEDIUM CHAIN FAMILY MEMBER 3"/>
    <property type="match status" value="1"/>
</dbReference>
<dbReference type="GO" id="GO:0005524">
    <property type="term" value="F:ATP binding"/>
    <property type="evidence" value="ECO:0007669"/>
    <property type="project" value="UniProtKB-KW"/>
</dbReference>
<proteinExistence type="inferred from homology"/>
<dbReference type="Pfam" id="PF13193">
    <property type="entry name" value="AMP-binding_C"/>
    <property type="match status" value="1"/>
</dbReference>
<feature type="domain" description="AMP-binding enzyme C-terminal" evidence="5">
    <location>
        <begin position="2"/>
        <end position="51"/>
    </location>
</feature>
<evidence type="ECO:0000313" key="6">
    <source>
        <dbReference type="EMBL" id="MFC5973479.1"/>
    </source>
</evidence>
<evidence type="ECO:0000256" key="1">
    <source>
        <dbReference type="ARBA" id="ARBA00006432"/>
    </source>
</evidence>